<dbReference type="PIRSF" id="PIRSF019422">
    <property type="entry name" value="MltA"/>
    <property type="match status" value="1"/>
</dbReference>
<gene>
    <name evidence="7" type="ORF">SAMN05216548_105180</name>
</gene>
<dbReference type="InterPro" id="IPR026044">
    <property type="entry name" value="MltA"/>
</dbReference>
<protein>
    <recommendedName>
        <fullName evidence="2">peptidoglycan lytic exotransglycosylase</fullName>
        <ecNumber evidence="2">4.2.2.n1</ecNumber>
    </recommendedName>
    <alternativeName>
        <fullName evidence="5">Murein hydrolase A</fullName>
    </alternativeName>
</protein>
<dbReference type="SUPFAM" id="SSF50685">
    <property type="entry name" value="Barwin-like endoglucanases"/>
    <property type="match status" value="1"/>
</dbReference>
<dbReference type="Gene3D" id="2.40.40.10">
    <property type="entry name" value="RlpA-like domain"/>
    <property type="match status" value="1"/>
</dbReference>
<dbReference type="GO" id="GO:0009253">
    <property type="term" value="P:peptidoglycan catabolic process"/>
    <property type="evidence" value="ECO:0007669"/>
    <property type="project" value="TreeGrafter"/>
</dbReference>
<dbReference type="AlphaFoldDB" id="A0A1H9GXJ3"/>
<proteinExistence type="predicted"/>
<dbReference type="STRING" id="1855383.SAMN05216548_105180"/>
<comment type="catalytic activity">
    <reaction evidence="1">
        <text>Exolytic cleavage of the (1-&gt;4)-beta-glycosidic linkage between N-acetylmuramic acid (MurNAc) and N-acetylglucosamine (GlcNAc) residues in peptidoglycan, from either the reducing or the non-reducing ends of the peptidoglycan chains, with concomitant formation of a 1,6-anhydrobond in the MurNAc residue.</text>
        <dbReference type="EC" id="4.2.2.n1"/>
    </reaction>
</comment>
<evidence type="ECO:0000256" key="4">
    <source>
        <dbReference type="ARBA" id="ARBA00023316"/>
    </source>
</evidence>
<dbReference type="RefSeq" id="WP_092496308.1">
    <property type="nucleotide sequence ID" value="NZ_FOFG01000005.1"/>
</dbReference>
<accession>A0A1H9GXJ3</accession>
<dbReference type="Gene3D" id="2.40.240.50">
    <property type="entry name" value="Barwin-like endoglucanases"/>
    <property type="match status" value="1"/>
</dbReference>
<dbReference type="Proteomes" id="UP000199647">
    <property type="component" value="Unassembled WGS sequence"/>
</dbReference>
<reference evidence="7 8" key="1">
    <citation type="submission" date="2016-10" db="EMBL/GenBank/DDBJ databases">
        <authorList>
            <person name="de Groot N.N."/>
        </authorList>
    </citation>
    <scope>NUCLEOTIDE SEQUENCE [LARGE SCALE GENOMIC DNA]</scope>
    <source>
        <strain evidence="7 8">A52C2</strain>
    </source>
</reference>
<dbReference type="GO" id="GO:0019867">
    <property type="term" value="C:outer membrane"/>
    <property type="evidence" value="ECO:0007669"/>
    <property type="project" value="InterPro"/>
</dbReference>
<dbReference type="SMART" id="SM00925">
    <property type="entry name" value="MltA"/>
    <property type="match status" value="1"/>
</dbReference>
<dbReference type="GO" id="GO:0004553">
    <property type="term" value="F:hydrolase activity, hydrolyzing O-glycosyl compounds"/>
    <property type="evidence" value="ECO:0007669"/>
    <property type="project" value="InterPro"/>
</dbReference>
<dbReference type="CDD" id="cd14485">
    <property type="entry name" value="mltA_like_LT_A"/>
    <property type="match status" value="1"/>
</dbReference>
<evidence type="ECO:0000256" key="2">
    <source>
        <dbReference type="ARBA" id="ARBA00012587"/>
    </source>
</evidence>
<evidence type="ECO:0000256" key="3">
    <source>
        <dbReference type="ARBA" id="ARBA00023239"/>
    </source>
</evidence>
<sequence length="374" mass="40656">MISARPEKTVSPGADLLRPVRFDTLPGWAEDDHAAAYRAFHRSAERAVIDPPSTKGLGVDGTDLVAIARRALQTGPTLLAEQARAFFERWFAPFSVAEPGFVTGYYEPEVDASAIRTPNFPVPLYCRPPDLVNVTDTDRPAGWDREIRFARQTTNGLEMFSDRRAIEEGALAGLDLEIAWLRDPVDAYFVHIQGSARLSLQDGRLLRVSFAGKSGHAYTSIGKLAIARGLLLEDKADKSGLEAWLRTYPDRARDLMRENRSFIFFAVNDGLAPSDGPLGAAGVSLTPGRSLAVDRMLGTFHTPVFVTVSGVADPERTEKPFRRLMIAQDTGSAIVGPSRGDLFFGSGDAAGRQAGRVRHAAEMVLLVPRPGPAT</sequence>
<dbReference type="GO" id="GO:0008933">
    <property type="term" value="F:peptidoglycan lytic transglycosylase activity"/>
    <property type="evidence" value="ECO:0007669"/>
    <property type="project" value="TreeGrafter"/>
</dbReference>
<organism evidence="7 8">
    <name type="scientific">Faunimonas pinastri</name>
    <dbReference type="NCBI Taxonomy" id="1855383"/>
    <lineage>
        <taxon>Bacteria</taxon>
        <taxon>Pseudomonadati</taxon>
        <taxon>Pseudomonadota</taxon>
        <taxon>Alphaproteobacteria</taxon>
        <taxon>Hyphomicrobiales</taxon>
        <taxon>Afifellaceae</taxon>
        <taxon>Faunimonas</taxon>
    </lineage>
</organism>
<dbReference type="Pfam" id="PF06725">
    <property type="entry name" value="3D"/>
    <property type="match status" value="1"/>
</dbReference>
<dbReference type="InterPro" id="IPR010611">
    <property type="entry name" value="3D_dom"/>
</dbReference>
<dbReference type="Pfam" id="PF03562">
    <property type="entry name" value="MltA"/>
    <property type="match status" value="1"/>
</dbReference>
<dbReference type="PANTHER" id="PTHR30124:SF0">
    <property type="entry name" value="MEMBRANE-BOUND LYTIC MUREIN TRANSGLYCOSYLASE A"/>
    <property type="match status" value="1"/>
</dbReference>
<dbReference type="GO" id="GO:0071555">
    <property type="term" value="P:cell wall organization"/>
    <property type="evidence" value="ECO:0007669"/>
    <property type="project" value="UniProtKB-KW"/>
</dbReference>
<keyword evidence="4" id="KW-0961">Cell wall biogenesis/degradation</keyword>
<dbReference type="EC" id="4.2.2.n1" evidence="2"/>
<dbReference type="CDD" id="cd14668">
    <property type="entry name" value="mlta_B"/>
    <property type="match status" value="1"/>
</dbReference>
<evidence type="ECO:0000313" key="8">
    <source>
        <dbReference type="Proteomes" id="UP000199647"/>
    </source>
</evidence>
<dbReference type="GO" id="GO:0009254">
    <property type="term" value="P:peptidoglycan turnover"/>
    <property type="evidence" value="ECO:0007669"/>
    <property type="project" value="InterPro"/>
</dbReference>
<dbReference type="PANTHER" id="PTHR30124">
    <property type="entry name" value="MEMBRANE-BOUND LYTIC MUREIN TRANSGLYCOSYLASE A"/>
    <property type="match status" value="1"/>
</dbReference>
<name>A0A1H9GXJ3_9HYPH</name>
<evidence type="ECO:0000259" key="6">
    <source>
        <dbReference type="SMART" id="SM00925"/>
    </source>
</evidence>
<dbReference type="OrthoDB" id="9783686at2"/>
<feature type="domain" description="Lytic transglycosylase MltA" evidence="6">
    <location>
        <begin position="109"/>
        <end position="266"/>
    </location>
</feature>
<dbReference type="InterPro" id="IPR005300">
    <property type="entry name" value="MltA_B"/>
</dbReference>
<evidence type="ECO:0000256" key="5">
    <source>
        <dbReference type="ARBA" id="ARBA00030918"/>
    </source>
</evidence>
<keyword evidence="8" id="KW-1185">Reference proteome</keyword>
<keyword evidence="3" id="KW-0456">Lyase</keyword>
<dbReference type="EMBL" id="FOFG01000005">
    <property type="protein sequence ID" value="SEQ54767.1"/>
    <property type="molecule type" value="Genomic_DNA"/>
</dbReference>
<evidence type="ECO:0000313" key="7">
    <source>
        <dbReference type="EMBL" id="SEQ54767.1"/>
    </source>
</evidence>
<dbReference type="InterPro" id="IPR036908">
    <property type="entry name" value="RlpA-like_sf"/>
</dbReference>
<evidence type="ECO:0000256" key="1">
    <source>
        <dbReference type="ARBA" id="ARBA00001420"/>
    </source>
</evidence>